<dbReference type="Proteomes" id="UP000612855">
    <property type="component" value="Unassembled WGS sequence"/>
</dbReference>
<feature type="region of interest" description="Disordered" evidence="1">
    <location>
        <begin position="1"/>
        <end position="28"/>
    </location>
</feature>
<reference evidence="3" key="1">
    <citation type="journal article" date="2019" name="Int. J. Syst. Evol. Microbiol.">
        <title>The Global Catalogue of Microorganisms (GCM) 10K type strain sequencing project: providing services to taxonomists for standard genome sequencing and annotation.</title>
        <authorList>
            <consortium name="The Broad Institute Genomics Platform"/>
            <consortium name="The Broad Institute Genome Sequencing Center for Infectious Disease"/>
            <person name="Wu L."/>
            <person name="Ma J."/>
        </authorList>
    </citation>
    <scope>NUCLEOTIDE SEQUENCE [LARGE SCALE GENOMIC DNA]</scope>
    <source>
        <strain evidence="3">CGMCC 1.12664</strain>
    </source>
</reference>
<dbReference type="EMBL" id="BMFJ01000002">
    <property type="protein sequence ID" value="GGE47242.1"/>
    <property type="molecule type" value="Genomic_DNA"/>
</dbReference>
<sequence length="87" mass="8884">MPDDSFARHAASLHSPALRLEPITPDDGADLTRTTRAINVAQSGTVRVVTAGGDTADIFVAAGIAFPVRATRIMATGTTATGICGMS</sequence>
<proteinExistence type="predicted"/>
<organism evidence="2 3">
    <name type="scientific">Primorskyibacter flagellatus</name>
    <dbReference type="NCBI Taxonomy" id="1387277"/>
    <lineage>
        <taxon>Bacteria</taxon>
        <taxon>Pseudomonadati</taxon>
        <taxon>Pseudomonadota</taxon>
        <taxon>Alphaproteobacteria</taxon>
        <taxon>Rhodobacterales</taxon>
        <taxon>Roseobacteraceae</taxon>
        <taxon>Primorskyibacter</taxon>
    </lineage>
</organism>
<evidence type="ECO:0000313" key="2">
    <source>
        <dbReference type="EMBL" id="GGE47242.1"/>
    </source>
</evidence>
<dbReference type="AlphaFoldDB" id="A0A917EIM2"/>
<gene>
    <name evidence="2" type="ORF">GCM10011360_38120</name>
</gene>
<protein>
    <submittedName>
        <fullName evidence="2">Uncharacterized protein</fullName>
    </submittedName>
</protein>
<accession>A0A917EIM2</accession>
<comment type="caution">
    <text evidence="2">The sequence shown here is derived from an EMBL/GenBank/DDBJ whole genome shotgun (WGS) entry which is preliminary data.</text>
</comment>
<evidence type="ECO:0000313" key="3">
    <source>
        <dbReference type="Proteomes" id="UP000612855"/>
    </source>
</evidence>
<keyword evidence="3" id="KW-1185">Reference proteome</keyword>
<dbReference type="RefSeq" id="WP_188479403.1">
    <property type="nucleotide sequence ID" value="NZ_BMFJ01000002.1"/>
</dbReference>
<name>A0A917EIM2_9RHOB</name>
<evidence type="ECO:0000256" key="1">
    <source>
        <dbReference type="SAM" id="MobiDB-lite"/>
    </source>
</evidence>